<dbReference type="AlphaFoldDB" id="A0A6G3WZG6"/>
<keyword evidence="5" id="KW-0227">DNA damage</keyword>
<organism evidence="14">
    <name type="scientific">Streptomyces sp. SID7499</name>
    <dbReference type="NCBI Taxonomy" id="2706086"/>
    <lineage>
        <taxon>Bacteria</taxon>
        <taxon>Bacillati</taxon>
        <taxon>Actinomycetota</taxon>
        <taxon>Actinomycetes</taxon>
        <taxon>Kitasatosporales</taxon>
        <taxon>Streptomycetaceae</taxon>
        <taxon>Streptomyces</taxon>
    </lineage>
</organism>
<evidence type="ECO:0000256" key="5">
    <source>
        <dbReference type="ARBA" id="ARBA00022763"/>
    </source>
</evidence>
<keyword evidence="10" id="KW-0234">DNA repair</keyword>
<sequence length="89" mass="9370">RVLHSGPPEGLARVPESATRRFLFEEGPAPVREPRVPTGWIRLSGVERHNVRGVDAAFPLGVFTAVTGVSGSGKSTLVGQVLAGVLADR</sequence>
<feature type="non-terminal residue" evidence="14">
    <location>
        <position position="89"/>
    </location>
</feature>
<dbReference type="SUPFAM" id="SSF52540">
    <property type="entry name" value="P-loop containing nucleoside triphosphate hydrolases"/>
    <property type="match status" value="1"/>
</dbReference>
<accession>A0A6G3WZG6</accession>
<feature type="non-terminal residue" evidence="14">
    <location>
        <position position="1"/>
    </location>
</feature>
<comment type="subcellular location">
    <subcellularLocation>
        <location evidence="1">Cytoplasm</location>
    </subcellularLocation>
</comment>
<evidence type="ECO:0000256" key="8">
    <source>
        <dbReference type="ARBA" id="ARBA00022881"/>
    </source>
</evidence>
<comment type="caution">
    <text evidence="14">The sequence shown here is derived from an EMBL/GenBank/DDBJ whole genome shotgun (WGS) entry which is preliminary data.</text>
</comment>
<dbReference type="PANTHER" id="PTHR43152">
    <property type="entry name" value="UVRABC SYSTEM PROTEIN A"/>
    <property type="match status" value="1"/>
</dbReference>
<keyword evidence="8" id="KW-0267">Excision nuclease</keyword>
<gene>
    <name evidence="14" type="ORF">G3M58_30840</name>
</gene>
<evidence type="ECO:0000256" key="2">
    <source>
        <dbReference type="ARBA" id="ARBA00022490"/>
    </source>
</evidence>
<dbReference type="Gene3D" id="3.40.50.300">
    <property type="entry name" value="P-loop containing nucleotide triphosphate hydrolases"/>
    <property type="match status" value="1"/>
</dbReference>
<dbReference type="InterPro" id="IPR027417">
    <property type="entry name" value="P-loop_NTPase"/>
</dbReference>
<keyword evidence="3" id="KW-0677">Repeat</keyword>
<dbReference type="GO" id="GO:0005737">
    <property type="term" value="C:cytoplasm"/>
    <property type="evidence" value="ECO:0007669"/>
    <property type="project" value="UniProtKB-SubCell"/>
</dbReference>
<name>A0A6G3WZG6_9ACTN</name>
<dbReference type="EMBL" id="JAAGMN010003242">
    <property type="protein sequence ID" value="NEE10844.1"/>
    <property type="molecule type" value="Genomic_DNA"/>
</dbReference>
<keyword evidence="2" id="KW-0963">Cytoplasm</keyword>
<evidence type="ECO:0000256" key="13">
    <source>
        <dbReference type="ARBA" id="ARBA00042156"/>
    </source>
</evidence>
<dbReference type="GO" id="GO:0003677">
    <property type="term" value="F:DNA binding"/>
    <property type="evidence" value="ECO:0007669"/>
    <property type="project" value="UniProtKB-KW"/>
</dbReference>
<evidence type="ECO:0000256" key="11">
    <source>
        <dbReference type="ARBA" id="ARBA00038000"/>
    </source>
</evidence>
<dbReference type="GO" id="GO:0006281">
    <property type="term" value="P:DNA repair"/>
    <property type="evidence" value="ECO:0007669"/>
    <property type="project" value="UniProtKB-KW"/>
</dbReference>
<protein>
    <recommendedName>
        <fullName evidence="12">UvrABC system protein A</fullName>
    </recommendedName>
    <alternativeName>
        <fullName evidence="13">Excinuclease ABC subunit A</fullName>
    </alternativeName>
</protein>
<proteinExistence type="inferred from homology"/>
<comment type="similarity">
    <text evidence="11">Belongs to the ABC transporter superfamily. UvrA family.</text>
</comment>
<keyword evidence="7" id="KW-0067">ATP-binding</keyword>
<evidence type="ECO:0000256" key="1">
    <source>
        <dbReference type="ARBA" id="ARBA00004496"/>
    </source>
</evidence>
<keyword evidence="9" id="KW-0238">DNA-binding</keyword>
<evidence type="ECO:0000313" key="14">
    <source>
        <dbReference type="EMBL" id="NEE10844.1"/>
    </source>
</evidence>
<evidence type="ECO:0000256" key="7">
    <source>
        <dbReference type="ARBA" id="ARBA00022840"/>
    </source>
</evidence>
<keyword evidence="6" id="KW-0228">DNA excision</keyword>
<dbReference type="GO" id="GO:0004518">
    <property type="term" value="F:nuclease activity"/>
    <property type="evidence" value="ECO:0007669"/>
    <property type="project" value="UniProtKB-KW"/>
</dbReference>
<evidence type="ECO:0000256" key="3">
    <source>
        <dbReference type="ARBA" id="ARBA00022737"/>
    </source>
</evidence>
<keyword evidence="4" id="KW-0547">Nucleotide-binding</keyword>
<reference evidence="14" key="1">
    <citation type="submission" date="2020-01" db="EMBL/GenBank/DDBJ databases">
        <title>Insect and environment-associated Actinomycetes.</title>
        <authorList>
            <person name="Currrie C."/>
            <person name="Chevrette M."/>
            <person name="Carlson C."/>
            <person name="Stubbendieck R."/>
            <person name="Wendt-Pienkowski E."/>
        </authorList>
    </citation>
    <scope>NUCLEOTIDE SEQUENCE</scope>
    <source>
        <strain evidence="14">SID7499</strain>
    </source>
</reference>
<evidence type="ECO:0000256" key="9">
    <source>
        <dbReference type="ARBA" id="ARBA00023125"/>
    </source>
</evidence>
<evidence type="ECO:0000256" key="4">
    <source>
        <dbReference type="ARBA" id="ARBA00022741"/>
    </source>
</evidence>
<dbReference type="GO" id="GO:0005524">
    <property type="term" value="F:ATP binding"/>
    <property type="evidence" value="ECO:0007669"/>
    <property type="project" value="UniProtKB-KW"/>
</dbReference>
<evidence type="ECO:0000256" key="6">
    <source>
        <dbReference type="ARBA" id="ARBA00022769"/>
    </source>
</evidence>
<dbReference type="PANTHER" id="PTHR43152:SF1">
    <property type="entry name" value="UVRA PROTEIN"/>
    <property type="match status" value="1"/>
</dbReference>
<evidence type="ECO:0000256" key="10">
    <source>
        <dbReference type="ARBA" id="ARBA00023204"/>
    </source>
</evidence>
<evidence type="ECO:0000256" key="12">
    <source>
        <dbReference type="ARBA" id="ARBA00039316"/>
    </source>
</evidence>